<dbReference type="Proteomes" id="UP000220914">
    <property type="component" value="Unassembled WGS sequence"/>
</dbReference>
<keyword evidence="4" id="KW-1185">Reference proteome</keyword>
<dbReference type="EMBL" id="BLKS01000004">
    <property type="protein sequence ID" value="GFG55269.1"/>
    <property type="molecule type" value="Genomic_DNA"/>
</dbReference>
<dbReference type="CDD" id="cd01300">
    <property type="entry name" value="YtcJ_like"/>
    <property type="match status" value="1"/>
</dbReference>
<dbReference type="PANTHER" id="PTHR22642">
    <property type="entry name" value="IMIDAZOLONEPROPIONASE"/>
    <property type="match status" value="1"/>
</dbReference>
<evidence type="ECO:0000313" key="5">
    <source>
        <dbReference type="Proteomes" id="UP000465302"/>
    </source>
</evidence>
<dbReference type="Gene3D" id="3.20.20.140">
    <property type="entry name" value="Metal-dependent hydrolases"/>
    <property type="match status" value="1"/>
</dbReference>
<proteinExistence type="predicted"/>
<organism evidence="3 4">
    <name type="scientific">Mycolicibacterium agri</name>
    <name type="common">Mycobacterium agri</name>
    <dbReference type="NCBI Taxonomy" id="36811"/>
    <lineage>
        <taxon>Bacteria</taxon>
        <taxon>Bacillati</taxon>
        <taxon>Actinomycetota</taxon>
        <taxon>Actinomycetes</taxon>
        <taxon>Mycobacteriales</taxon>
        <taxon>Mycobacteriaceae</taxon>
        <taxon>Mycolicibacterium</taxon>
    </lineage>
</organism>
<reference evidence="3 4" key="1">
    <citation type="submission" date="2017-10" db="EMBL/GenBank/DDBJ databases">
        <title>The new phylogeny of genus Mycobacterium.</title>
        <authorList>
            <person name="Tortoli E."/>
            <person name="Trovato A."/>
            <person name="Cirillo D.M."/>
        </authorList>
    </citation>
    <scope>NUCLEOTIDE SEQUENCE [LARGE SCALE GENOMIC DNA]</scope>
    <source>
        <strain evidence="3 4">CCUG37673</strain>
    </source>
</reference>
<dbReference type="SUPFAM" id="SSF51556">
    <property type="entry name" value="Metallo-dependent hydrolases"/>
    <property type="match status" value="1"/>
</dbReference>
<dbReference type="RefSeq" id="WP_097940823.1">
    <property type="nucleotide sequence ID" value="NZ_BLKS01000004.1"/>
</dbReference>
<sequence>MSSARSSAREHTNDTDATAPQAADLVVLGGTVLTLDGASSRAEALAARDGRITAIGDDRSIAGLIGDATTVVHLDGRAVIPGFVESHNHPTFFGMALAAPVDAGSPPNEHIGEIVERVRQAVRDRGPGEWIRGYRYDDTLLSENRHPTRHDLDPVSPDNPVILTHVTGHFCVVNSVALQAIGITAQTPDPPGGAIARDERGEPSGLLIETAAFLANSAMPSQGPEQLAEALLLADEEYLAHGVTSVHDTGIGLIAGQGELDAYRLAAGRMRTRVHGYLFHTLLPGLDDGAPEPPDRSASTDRFQMTGVKIVADGSIQGRTGCLAEGYTCDRREHGMMLLEPDDLARRIAALDAAGWQVAVHGNGDAAIEAIIDGYAKLGAPQGTGRRHRIEHCQTVREDQLDRMVEHDILASFFIKHVYYWGDRHRDVFLGPKRARRISPLASARSRGIHFGLHSDTPVTPVPPLEGIWCAVARRTSGDNVLGPEQAIDVEAALRGYTIDAAYLAGEEHIKGSLEVGKVADLAVLSEDPTAVDTNRIRSLCVDGTVVGGTLVRRRDGLSVTTGGAR</sequence>
<dbReference type="Gene3D" id="2.30.40.10">
    <property type="entry name" value="Urease, subunit C, domain 1"/>
    <property type="match status" value="1"/>
</dbReference>
<evidence type="ECO:0000313" key="4">
    <source>
        <dbReference type="Proteomes" id="UP000220914"/>
    </source>
</evidence>
<dbReference type="Gene3D" id="3.10.310.70">
    <property type="match status" value="1"/>
</dbReference>
<evidence type="ECO:0000259" key="1">
    <source>
        <dbReference type="Pfam" id="PF07969"/>
    </source>
</evidence>
<dbReference type="SUPFAM" id="SSF51338">
    <property type="entry name" value="Composite domain of metallo-dependent hydrolases"/>
    <property type="match status" value="1"/>
</dbReference>
<name>A0A2A7N2H0_MYCAG</name>
<feature type="domain" description="Amidohydrolase 3" evidence="1">
    <location>
        <begin position="71"/>
        <end position="552"/>
    </location>
</feature>
<dbReference type="Proteomes" id="UP000465302">
    <property type="component" value="Unassembled WGS sequence"/>
</dbReference>
<dbReference type="InterPro" id="IPR013108">
    <property type="entry name" value="Amidohydro_3"/>
</dbReference>
<dbReference type="InterPro" id="IPR033932">
    <property type="entry name" value="YtcJ-like"/>
</dbReference>
<dbReference type="EMBL" id="PDCP01000023">
    <property type="protein sequence ID" value="PEG37963.1"/>
    <property type="molecule type" value="Genomic_DNA"/>
</dbReference>
<reference evidence="2" key="3">
    <citation type="submission" date="2020-02" db="EMBL/GenBank/DDBJ databases">
        <authorList>
            <person name="Matsumoto Y."/>
            <person name="Motooka D."/>
            <person name="Nakamura S."/>
        </authorList>
    </citation>
    <scope>NUCLEOTIDE SEQUENCE</scope>
    <source>
        <strain evidence="2">JCM 6377</strain>
    </source>
</reference>
<gene>
    <name evidence="3" type="ORF">CQY20_14705</name>
    <name evidence="2" type="ORF">MAGR_67100</name>
</gene>
<evidence type="ECO:0000313" key="2">
    <source>
        <dbReference type="EMBL" id="GFG55269.1"/>
    </source>
</evidence>
<accession>A0A2A7N2H0</accession>
<evidence type="ECO:0000313" key="3">
    <source>
        <dbReference type="EMBL" id="PEG37963.1"/>
    </source>
</evidence>
<protein>
    <submittedName>
        <fullName evidence="2 3">Hydrolase</fullName>
    </submittedName>
</protein>
<dbReference type="InterPro" id="IPR032466">
    <property type="entry name" value="Metal_Hydrolase"/>
</dbReference>
<dbReference type="InterPro" id="IPR011059">
    <property type="entry name" value="Metal-dep_hydrolase_composite"/>
</dbReference>
<dbReference type="Pfam" id="PF07969">
    <property type="entry name" value="Amidohydro_3"/>
    <property type="match status" value="1"/>
</dbReference>
<keyword evidence="3" id="KW-0378">Hydrolase</keyword>
<dbReference type="GO" id="GO:0016810">
    <property type="term" value="F:hydrolase activity, acting on carbon-nitrogen (but not peptide) bonds"/>
    <property type="evidence" value="ECO:0007669"/>
    <property type="project" value="InterPro"/>
</dbReference>
<comment type="caution">
    <text evidence="3">The sequence shown here is derived from an EMBL/GenBank/DDBJ whole genome shotgun (WGS) entry which is preliminary data.</text>
</comment>
<dbReference type="AlphaFoldDB" id="A0A2A7N2H0"/>
<reference evidence="2 5" key="2">
    <citation type="journal article" date="2019" name="Emerg. Microbes Infect.">
        <title>Comprehensive subspecies identification of 175 nontuberculous mycobacteria species based on 7547 genomic profiles.</title>
        <authorList>
            <person name="Matsumoto Y."/>
            <person name="Kinjo T."/>
            <person name="Motooka D."/>
            <person name="Nabeya D."/>
            <person name="Jung N."/>
            <person name="Uechi K."/>
            <person name="Horii T."/>
            <person name="Iida T."/>
            <person name="Fujita J."/>
            <person name="Nakamura S."/>
        </authorList>
    </citation>
    <scope>NUCLEOTIDE SEQUENCE [LARGE SCALE GENOMIC DNA]</scope>
    <source>
        <strain evidence="2 5">JCM 6377</strain>
    </source>
</reference>
<dbReference type="PANTHER" id="PTHR22642:SF2">
    <property type="entry name" value="PROTEIN LONG AFTER FAR-RED 3"/>
    <property type="match status" value="1"/>
</dbReference>
<dbReference type="OrthoDB" id="3173428at2"/>